<evidence type="ECO:0000259" key="5">
    <source>
        <dbReference type="Pfam" id="PF13476"/>
    </source>
</evidence>
<reference evidence="7" key="1">
    <citation type="submission" date="2016-10" db="EMBL/GenBank/DDBJ databases">
        <title>Comparative genomics uncovers the prolific and rare metabolic potential of the cyanobacterial genus Moorea.</title>
        <authorList>
            <person name="Leao T."/>
            <person name="Castelao G."/>
            <person name="Korobeynikov A."/>
            <person name="Monroe E.A."/>
            <person name="Podell S."/>
            <person name="Glukhov E."/>
            <person name="Allen E."/>
            <person name="Gerwick W.H."/>
            <person name="Gerwick L."/>
        </authorList>
    </citation>
    <scope>NUCLEOTIDE SEQUENCE [LARGE SCALE GENOMIC DNA]</scope>
    <source>
        <strain evidence="7">PAL-8-15-08-1</strain>
    </source>
</reference>
<comment type="subunit">
    <text evidence="2">Heterodimer of SbcC and SbcD.</text>
</comment>
<dbReference type="GO" id="GO:0016887">
    <property type="term" value="F:ATP hydrolysis activity"/>
    <property type="evidence" value="ECO:0007669"/>
    <property type="project" value="InterPro"/>
</dbReference>
<dbReference type="SUPFAM" id="SSF52540">
    <property type="entry name" value="P-loop containing nucleoside triphosphate hydrolases"/>
    <property type="match status" value="1"/>
</dbReference>
<feature type="domain" description="Rad50/SbcC-type AAA" evidence="5">
    <location>
        <begin position="8"/>
        <end position="204"/>
    </location>
</feature>
<dbReference type="InterPro" id="IPR038729">
    <property type="entry name" value="Rad50/SbcC_AAA"/>
</dbReference>
<dbReference type="Gene3D" id="1.10.287.510">
    <property type="entry name" value="Helix hairpin bin"/>
    <property type="match status" value="1"/>
</dbReference>
<dbReference type="GO" id="GO:0006302">
    <property type="term" value="P:double-strand break repair"/>
    <property type="evidence" value="ECO:0007669"/>
    <property type="project" value="InterPro"/>
</dbReference>
<dbReference type="Proteomes" id="UP000177870">
    <property type="component" value="Chromosome"/>
</dbReference>
<feature type="coiled-coil region" evidence="4">
    <location>
        <begin position="412"/>
        <end position="442"/>
    </location>
</feature>
<evidence type="ECO:0000256" key="3">
    <source>
        <dbReference type="ARBA" id="ARBA00013368"/>
    </source>
</evidence>
<accession>A0A1D8TLA2</accession>
<dbReference type="AlphaFoldDB" id="A0A1D8TLA2"/>
<gene>
    <name evidence="6" type="ORF">BJP34_02300</name>
</gene>
<dbReference type="OrthoDB" id="9795626at2"/>
<dbReference type="Pfam" id="PF13476">
    <property type="entry name" value="AAA_23"/>
    <property type="match status" value="1"/>
</dbReference>
<evidence type="ECO:0000313" key="7">
    <source>
        <dbReference type="Proteomes" id="UP000177870"/>
    </source>
</evidence>
<dbReference type="PANTHER" id="PTHR32114">
    <property type="entry name" value="ABC TRANSPORTER ABCH.3"/>
    <property type="match status" value="1"/>
</dbReference>
<dbReference type="InterPro" id="IPR027417">
    <property type="entry name" value="P-loop_NTPase"/>
</dbReference>
<organism evidence="6 7">
    <name type="scientific">Moorena producens PAL-8-15-08-1</name>
    <dbReference type="NCBI Taxonomy" id="1458985"/>
    <lineage>
        <taxon>Bacteria</taxon>
        <taxon>Bacillati</taxon>
        <taxon>Cyanobacteriota</taxon>
        <taxon>Cyanophyceae</taxon>
        <taxon>Coleofasciculales</taxon>
        <taxon>Coleofasciculaceae</taxon>
        <taxon>Moorena</taxon>
    </lineage>
</organism>
<keyword evidence="4" id="KW-0175">Coiled coil</keyword>
<feature type="coiled-coil region" evidence="4">
    <location>
        <begin position="281"/>
        <end position="338"/>
    </location>
</feature>
<dbReference type="SUPFAM" id="SSF75712">
    <property type="entry name" value="Rad50 coiled-coil Zn hook"/>
    <property type="match status" value="1"/>
</dbReference>
<evidence type="ECO:0000256" key="2">
    <source>
        <dbReference type="ARBA" id="ARBA00011322"/>
    </source>
</evidence>
<protein>
    <recommendedName>
        <fullName evidence="3">Nuclease SbcCD subunit C</fullName>
    </recommendedName>
</protein>
<dbReference type="PANTHER" id="PTHR32114:SF2">
    <property type="entry name" value="ABC TRANSPORTER ABCH.3"/>
    <property type="match status" value="1"/>
</dbReference>
<dbReference type="Gene3D" id="3.40.50.300">
    <property type="entry name" value="P-loop containing nucleotide triphosphate hydrolases"/>
    <property type="match status" value="2"/>
</dbReference>
<dbReference type="EMBL" id="CP017599">
    <property type="protein sequence ID" value="AOW98431.1"/>
    <property type="molecule type" value="Genomic_DNA"/>
</dbReference>
<feature type="coiled-coil region" evidence="4">
    <location>
        <begin position="479"/>
        <end position="513"/>
    </location>
</feature>
<evidence type="ECO:0000313" key="6">
    <source>
        <dbReference type="EMBL" id="AOW98431.1"/>
    </source>
</evidence>
<dbReference type="RefSeq" id="WP_070390938.1">
    <property type="nucleotide sequence ID" value="NZ_CP017599.1"/>
</dbReference>
<evidence type="ECO:0000256" key="1">
    <source>
        <dbReference type="ARBA" id="ARBA00006930"/>
    </source>
</evidence>
<evidence type="ECO:0000256" key="4">
    <source>
        <dbReference type="SAM" id="Coils"/>
    </source>
</evidence>
<dbReference type="STRING" id="1458985.BJP34_02300"/>
<sequence length="718" mass="81718">MENYRLVSVKIKGFRGFPEQAGEREFRFDQACTLIVGAQGGGKSSTLNAIEWCLFGKDVANKSATKIEERKNWLVKNQSSRETTVEVIFEGNGEILKVYRSDRKRRGNPKFYYQINNGSYHEDEAELRVLLGVELSDYMSCVYLHQETISALLIQEPKERKNALDRLMGLTDWRNLLDGIKRAKAQEEFKKVDQEFSQIISKIETAKAIKENDLGLAEEEAIFHDIPLSQLSLNGAKAICQGVENAVENFAKDYGLLVPSLPRYQTTDDLERFVDGGKEAIKQLRNAQPDWERQKELLNQQSELNRLKANVETKVMELNQKENEIQQLEDKYGTLSEIWAKKNKIEQEELPAKQGSINTINNRAGIIIETIKFLKSVQEDKAQNCPVCSTPINPVQLRQELESWQQDMALQLKPIQKEIRELEIAVEEFQRLIKTLERLQREGLDKHKGLQQAKNAIAVALETEINDYAHALALLNQAITEVDQELARIRTAVEQSNQRIDSIDQDLENIKRIISVLRYRQEVDNLFAIQDCPEYKEVEAAKAELEAFCDRLLTIGEAVQEVLGNSAKEKIDATRAAISSIYRQLAHRSDFPDIEIDPDKYEVMAVGYGESEVALRLLNKGDINCAALSIFLALATSEQLTHNIGFMVLDDPSQNLDPVHKERLAQVLDQVLEKKQLIIATSEDDFVEQLSFKLTKPNQLYRLGQWTPTRGPTIEGNG</sequence>
<proteinExistence type="inferred from homology"/>
<comment type="similarity">
    <text evidence="1">Belongs to the SMC family. SbcC subfamily.</text>
</comment>
<dbReference type="KEGG" id="mpro:BJP34_02300"/>
<name>A0A1D8TLA2_9CYAN</name>